<accession>A0ABT8ZQ62</accession>
<dbReference type="Proteomes" id="UP001176471">
    <property type="component" value="Unassembled WGS sequence"/>
</dbReference>
<dbReference type="RefSeq" id="WP_304536503.1">
    <property type="nucleotide sequence ID" value="NZ_JAUQOM010000006.1"/>
</dbReference>
<evidence type="ECO:0000313" key="1">
    <source>
        <dbReference type="EMBL" id="MDO7836094.1"/>
    </source>
</evidence>
<sequence>MLEAVRAIIEQHHPTVLILPNCKPKDAHRSPRVRALALALRHLGESNQMMVHQFDRAAIRQCFASVGARTKHEIALVIAEEIPAFRHRLPPIRKIWMNEDARQSLFDAAALGLAYFTSHTVRE</sequence>
<keyword evidence="2" id="KW-1185">Reference proteome</keyword>
<proteinExistence type="predicted"/>
<name>A0ABT8ZQ62_9SPHN</name>
<organism evidence="1 2">
    <name type="scientific">Sphingobium cyanobacteriorum</name>
    <dbReference type="NCBI Taxonomy" id="3063954"/>
    <lineage>
        <taxon>Bacteria</taxon>
        <taxon>Pseudomonadati</taxon>
        <taxon>Pseudomonadota</taxon>
        <taxon>Alphaproteobacteria</taxon>
        <taxon>Sphingomonadales</taxon>
        <taxon>Sphingomonadaceae</taxon>
        <taxon>Sphingobium</taxon>
    </lineage>
</organism>
<protein>
    <submittedName>
        <fullName evidence="1">Uncharacterized protein</fullName>
    </submittedName>
</protein>
<dbReference type="EMBL" id="JAUQOM010000006">
    <property type="protein sequence ID" value="MDO7836094.1"/>
    <property type="molecule type" value="Genomic_DNA"/>
</dbReference>
<comment type="caution">
    <text evidence="1">The sequence shown here is derived from an EMBL/GenBank/DDBJ whole genome shotgun (WGS) entry which is preliminary data.</text>
</comment>
<gene>
    <name evidence="1" type="ORF">Q4610_13670</name>
</gene>
<reference evidence="1" key="1">
    <citation type="submission" date="2023-07" db="EMBL/GenBank/DDBJ databases">
        <title>Bacterial whole genome sequence for Sphingobium sp. HBC34.</title>
        <authorList>
            <person name="Le V."/>
            <person name="Ko S.-R."/>
            <person name="Ahn C.-Y."/>
            <person name="Oh H.-M."/>
        </authorList>
    </citation>
    <scope>NUCLEOTIDE SEQUENCE</scope>
    <source>
        <strain evidence="1">HBC34</strain>
    </source>
</reference>
<evidence type="ECO:0000313" key="2">
    <source>
        <dbReference type="Proteomes" id="UP001176471"/>
    </source>
</evidence>